<organism evidence="11 12">
    <name type="scientific">Crassostrea virginica</name>
    <name type="common">Eastern oyster</name>
    <dbReference type="NCBI Taxonomy" id="6565"/>
    <lineage>
        <taxon>Eukaryota</taxon>
        <taxon>Metazoa</taxon>
        <taxon>Spiralia</taxon>
        <taxon>Lophotrochozoa</taxon>
        <taxon>Mollusca</taxon>
        <taxon>Bivalvia</taxon>
        <taxon>Autobranchia</taxon>
        <taxon>Pteriomorphia</taxon>
        <taxon>Ostreida</taxon>
        <taxon>Ostreoidea</taxon>
        <taxon>Ostreidae</taxon>
        <taxon>Crassostrea</taxon>
    </lineage>
</organism>
<protein>
    <recommendedName>
        <fullName evidence="10">Hexosyltransferase</fullName>
        <ecNumber evidence="10">2.4.1.-</ecNumber>
    </recommendedName>
</protein>
<keyword evidence="3 10" id="KW-0328">Glycosyltransferase</keyword>
<dbReference type="EC" id="2.4.1.-" evidence="10"/>
<dbReference type="AlphaFoldDB" id="A0A8B8CVD0"/>
<keyword evidence="8 10" id="KW-0333">Golgi apparatus</keyword>
<dbReference type="PANTHER" id="PTHR11214">
    <property type="entry name" value="BETA-1,3-N-ACETYLGLUCOSAMINYLTRANSFERASE"/>
    <property type="match status" value="1"/>
</dbReference>
<evidence type="ECO:0000256" key="4">
    <source>
        <dbReference type="ARBA" id="ARBA00022679"/>
    </source>
</evidence>
<comment type="subcellular location">
    <subcellularLocation>
        <location evidence="1 10">Golgi apparatus membrane</location>
        <topology evidence="1 10">Single-pass type II membrane protein</topology>
    </subcellularLocation>
</comment>
<evidence type="ECO:0000256" key="9">
    <source>
        <dbReference type="ARBA" id="ARBA00023136"/>
    </source>
</evidence>
<evidence type="ECO:0000313" key="12">
    <source>
        <dbReference type="RefSeq" id="XP_022319630.1"/>
    </source>
</evidence>
<evidence type="ECO:0000256" key="1">
    <source>
        <dbReference type="ARBA" id="ARBA00004323"/>
    </source>
</evidence>
<name>A0A8B8CVD0_CRAVI</name>
<proteinExistence type="inferred from homology"/>
<reference evidence="12" key="1">
    <citation type="submission" date="2025-08" db="UniProtKB">
        <authorList>
            <consortium name="RefSeq"/>
        </authorList>
    </citation>
    <scope>IDENTIFICATION</scope>
    <source>
        <tissue evidence="12">Whole sample</tissue>
    </source>
</reference>
<comment type="similarity">
    <text evidence="2 10">Belongs to the glycosyltransferase 31 family.</text>
</comment>
<evidence type="ECO:0000256" key="6">
    <source>
        <dbReference type="ARBA" id="ARBA00022968"/>
    </source>
</evidence>
<dbReference type="InterPro" id="IPR002659">
    <property type="entry name" value="Glyco_trans_31"/>
</dbReference>
<evidence type="ECO:0000256" key="2">
    <source>
        <dbReference type="ARBA" id="ARBA00008661"/>
    </source>
</evidence>
<evidence type="ECO:0000256" key="5">
    <source>
        <dbReference type="ARBA" id="ARBA00022692"/>
    </source>
</evidence>
<keyword evidence="11" id="KW-1185">Reference proteome</keyword>
<dbReference type="Proteomes" id="UP000694844">
    <property type="component" value="Chromosome 2"/>
</dbReference>
<keyword evidence="6 10" id="KW-0735">Signal-anchor</keyword>
<gene>
    <name evidence="12" type="primary">LOC111122268</name>
</gene>
<dbReference type="KEGG" id="cvn:111122268"/>
<dbReference type="GeneID" id="111122268"/>
<dbReference type="OrthoDB" id="6274240at2759"/>
<dbReference type="PANTHER" id="PTHR11214:SF364">
    <property type="entry name" value="HEXOSYLTRANSFERASE"/>
    <property type="match status" value="1"/>
</dbReference>
<keyword evidence="7 10" id="KW-1133">Transmembrane helix</keyword>
<evidence type="ECO:0000256" key="10">
    <source>
        <dbReference type="RuleBase" id="RU363063"/>
    </source>
</evidence>
<dbReference type="GO" id="GO:0006493">
    <property type="term" value="P:protein O-linked glycosylation"/>
    <property type="evidence" value="ECO:0007669"/>
    <property type="project" value="TreeGrafter"/>
</dbReference>
<keyword evidence="9 10" id="KW-0472">Membrane</keyword>
<dbReference type="GO" id="GO:0016758">
    <property type="term" value="F:hexosyltransferase activity"/>
    <property type="evidence" value="ECO:0007669"/>
    <property type="project" value="InterPro"/>
</dbReference>
<evidence type="ECO:0000313" key="11">
    <source>
        <dbReference type="Proteomes" id="UP000694844"/>
    </source>
</evidence>
<evidence type="ECO:0000256" key="3">
    <source>
        <dbReference type="ARBA" id="ARBA00022676"/>
    </source>
</evidence>
<dbReference type="Gene3D" id="3.90.550.50">
    <property type="match status" value="1"/>
</dbReference>
<accession>A0A8B8CVD0</accession>
<keyword evidence="5 10" id="KW-0812">Transmembrane</keyword>
<dbReference type="Pfam" id="PF01762">
    <property type="entry name" value="Galactosyl_T"/>
    <property type="match status" value="1"/>
</dbReference>
<sequence>MTGKHSVYLKFMGVVGLLTLNLMYLTFNIERNDYVKQSKEFNYKFDGDKLLSPSYKNVDVTREIKTKTNYPVTTYANYLINNRNLCRKYEKISALVMVHTSIENFWRRKEMRRTWLNSSHYSPRNLKVIFLVGTTDIKKVQEDLKNESNLYHDIIQGDFVDSYRNLTNKGVMGYRWITENCMNAEIIVKIDDDSFINFFKFFEDFSFLKKRNRYMFCNKIDKDTMPIIRQKSSKWYVSEIFYKGRNVYPHTYCSGFVVFISTDLIPALFQAACTAPFFWVDDFYLFGLLPSRLKNVEHINFRGNLTFMHPDGLKCYQQLKGKCKYLVMPARDKEIDVMWRAVIADRQQSVYGNYYMKKVDLKLNASETRK</sequence>
<keyword evidence="4" id="KW-0808">Transferase</keyword>
<evidence type="ECO:0000256" key="7">
    <source>
        <dbReference type="ARBA" id="ARBA00022989"/>
    </source>
</evidence>
<feature type="transmembrane region" description="Helical" evidence="10">
    <location>
        <begin position="7"/>
        <end position="27"/>
    </location>
</feature>
<dbReference type="RefSeq" id="XP_022319630.1">
    <property type="nucleotide sequence ID" value="XM_022463922.1"/>
</dbReference>
<evidence type="ECO:0000256" key="8">
    <source>
        <dbReference type="ARBA" id="ARBA00023034"/>
    </source>
</evidence>
<dbReference type="GO" id="GO:0000139">
    <property type="term" value="C:Golgi membrane"/>
    <property type="evidence" value="ECO:0007669"/>
    <property type="project" value="UniProtKB-SubCell"/>
</dbReference>